<gene>
    <name evidence="3" type="ORF">NLJ89_g1460</name>
</gene>
<comment type="caution">
    <text evidence="3">The sequence shown here is derived from an EMBL/GenBank/DDBJ whole genome shotgun (WGS) entry which is preliminary data.</text>
</comment>
<name>A0A9W8N005_9AGAR</name>
<feature type="domain" description="DUF6589" evidence="2">
    <location>
        <begin position="637"/>
        <end position="789"/>
    </location>
</feature>
<dbReference type="Proteomes" id="UP001148786">
    <property type="component" value="Unassembled WGS sequence"/>
</dbReference>
<dbReference type="Pfam" id="PF20231">
    <property type="entry name" value="DUF6589"/>
    <property type="match status" value="2"/>
</dbReference>
<reference evidence="3" key="1">
    <citation type="submission" date="2022-07" db="EMBL/GenBank/DDBJ databases">
        <title>Genome Sequence of Agrocybe chaxingu.</title>
        <authorList>
            <person name="Buettner E."/>
        </authorList>
    </citation>
    <scope>NUCLEOTIDE SEQUENCE</scope>
    <source>
        <strain evidence="3">MP-N11</strain>
    </source>
</reference>
<dbReference type="EMBL" id="JANKHO010000075">
    <property type="protein sequence ID" value="KAJ3515928.1"/>
    <property type="molecule type" value="Genomic_DNA"/>
</dbReference>
<dbReference type="OrthoDB" id="3266963at2759"/>
<feature type="domain" description="DUF6589" evidence="2">
    <location>
        <begin position="379"/>
        <end position="587"/>
    </location>
</feature>
<dbReference type="InterPro" id="IPR046496">
    <property type="entry name" value="DUF6589"/>
</dbReference>
<keyword evidence="4" id="KW-1185">Reference proteome</keyword>
<feature type="compositionally biased region" description="Low complexity" evidence="1">
    <location>
        <begin position="17"/>
        <end position="38"/>
    </location>
</feature>
<evidence type="ECO:0000313" key="4">
    <source>
        <dbReference type="Proteomes" id="UP001148786"/>
    </source>
</evidence>
<dbReference type="AlphaFoldDB" id="A0A9W8N005"/>
<proteinExistence type="predicted"/>
<sequence>MSSETPERLPAGTSRNLSTPSQPSPLSRTSSTPRQSPRSRADKLNIVLDSLDSVGWSLPRFLEEFFKIQEKKGTELVKVKRDERHERVLTSMINGTTKPHFGTLLELVYRNACAVKFLSKDATIQPGRALFSQDLTPNDIPHALPAITTWSVRLTGFLVNEEASEMVKPDAGLHLRVQAKAGGASEQHKVTWNAIREFSMKRLERIAERNAPVMTFLVNVYTTPDFLTKESDEQISRSAYRPQNLNVIDSIMSMTFTRSSRANLYAMCRGIWLFATKASNTIFRVASRVGDAVSYTSINNALREMSKAKRTLLKSNVAAGKHYIVVSDNVQTYVKPKDRRIGKVNKMISGLAATAVEMQDYLPEAFNLRALLERQALQERRQLTTHLILSDLDLKHIENVAVAEFLHALINFVPQLSTYQQDLHTHKKSTISKNPIRGNRKSNIIPLATNSSNEMLLQEMRSGILDFASTQMGITAENLNDTLSIWSGDGKTFNMFLLMKKILASEPDDFNSFRWLVPLLELWHTKWTDLSRVVRTHWGSIGDPSSLAMVAQLAECPTPSDMRKVDFYDGSHLVNLALDAHLLNCWDYARYPHGGNPQKAPQGRPWVPTVTQPVNPPPTTTTDNDEIEPLPIPAGVNTGDITLANSVLFIRNAIWWREVCRAIAEGDTGRVWEVMKHWLFTFTGSGNPYYSQFLLELYCNFKWEFPPELKDAIFQNWLVNPHGQPGRFIEMDLMQEHFNFWLEDLAQHKGKEFDEPFYREVLSMNVDDFLKLKDEMEDAASLKQRTKKHGTTDLGNELRAVMDKFRDEQVNCYRAGRNEGVGAPDDFANGMRTLEATKIRDFISKSTIFSTVLRMHNNDEVPATLPTVIDAEEEITEMGQSVELYAEGAHVPHHSMAVIDGEICMEDPGVPDWDASPLE</sequence>
<protein>
    <recommendedName>
        <fullName evidence="2">DUF6589 domain-containing protein</fullName>
    </recommendedName>
</protein>
<feature type="region of interest" description="Disordered" evidence="1">
    <location>
        <begin position="1"/>
        <end position="41"/>
    </location>
</feature>
<accession>A0A9W8N005</accession>
<evidence type="ECO:0000313" key="3">
    <source>
        <dbReference type="EMBL" id="KAJ3515928.1"/>
    </source>
</evidence>
<evidence type="ECO:0000259" key="2">
    <source>
        <dbReference type="Pfam" id="PF20231"/>
    </source>
</evidence>
<organism evidence="3 4">
    <name type="scientific">Agrocybe chaxingu</name>
    <dbReference type="NCBI Taxonomy" id="84603"/>
    <lineage>
        <taxon>Eukaryota</taxon>
        <taxon>Fungi</taxon>
        <taxon>Dikarya</taxon>
        <taxon>Basidiomycota</taxon>
        <taxon>Agaricomycotina</taxon>
        <taxon>Agaricomycetes</taxon>
        <taxon>Agaricomycetidae</taxon>
        <taxon>Agaricales</taxon>
        <taxon>Agaricineae</taxon>
        <taxon>Strophariaceae</taxon>
        <taxon>Agrocybe</taxon>
    </lineage>
</organism>
<evidence type="ECO:0000256" key="1">
    <source>
        <dbReference type="SAM" id="MobiDB-lite"/>
    </source>
</evidence>